<keyword evidence="3" id="KW-1185">Reference proteome</keyword>
<feature type="transmembrane region" description="Helical" evidence="1">
    <location>
        <begin position="112"/>
        <end position="136"/>
    </location>
</feature>
<name>A0ABY4CXL6_9BACL</name>
<dbReference type="InterPro" id="IPR007352">
    <property type="entry name" value="DUF420"/>
</dbReference>
<dbReference type="PANTHER" id="PTHR37692:SF1">
    <property type="entry name" value="DUF420 DOMAIN-CONTAINING PROTEIN"/>
    <property type="match status" value="1"/>
</dbReference>
<gene>
    <name evidence="2" type="ORF">LSG31_11030</name>
</gene>
<feature type="transmembrane region" description="Helical" evidence="1">
    <location>
        <begin position="36"/>
        <end position="54"/>
    </location>
</feature>
<keyword evidence="1" id="KW-0472">Membrane</keyword>
<organism evidence="2 3">
    <name type="scientific">Fodinisporobacter ferrooxydans</name>
    <dbReference type="NCBI Taxonomy" id="2901836"/>
    <lineage>
        <taxon>Bacteria</taxon>
        <taxon>Bacillati</taxon>
        <taxon>Bacillota</taxon>
        <taxon>Bacilli</taxon>
        <taxon>Bacillales</taxon>
        <taxon>Alicyclobacillaceae</taxon>
        <taxon>Fodinisporobacter</taxon>
    </lineage>
</organism>
<feature type="transmembrane region" description="Helical" evidence="1">
    <location>
        <begin position="74"/>
        <end position="100"/>
    </location>
</feature>
<feature type="transmembrane region" description="Helical" evidence="1">
    <location>
        <begin position="6"/>
        <end position="24"/>
    </location>
</feature>
<dbReference type="RefSeq" id="WP_347439310.1">
    <property type="nucleotide sequence ID" value="NZ_CP089291.1"/>
</dbReference>
<keyword evidence="1" id="KW-1133">Transmembrane helix</keyword>
<dbReference type="PANTHER" id="PTHR37692">
    <property type="entry name" value="HYPOTHETICAL MEMBRANE SPANNING PROTEIN"/>
    <property type="match status" value="1"/>
</dbReference>
<evidence type="ECO:0000313" key="2">
    <source>
        <dbReference type="EMBL" id="UOF92640.1"/>
    </source>
</evidence>
<protein>
    <submittedName>
        <fullName evidence="2">DUF420 domain-containing protein</fullName>
    </submittedName>
</protein>
<sequence>MNAIPYINEACILLSAVSMAIGWRQIRAKRMQAHKFFMLLGTVLAALFFIGYAVKTVVIGDTMFGGPAPLRTPYQIFLQMHSILATVAAVLGIVTLRFAFTAAFGKHKKIGPWTVVIWFITTISGLAVFLMLYVIFPPGPTTNVFHAWFGK</sequence>
<dbReference type="Proteomes" id="UP000830167">
    <property type="component" value="Chromosome"/>
</dbReference>
<evidence type="ECO:0000313" key="3">
    <source>
        <dbReference type="Proteomes" id="UP000830167"/>
    </source>
</evidence>
<dbReference type="EMBL" id="CP089291">
    <property type="protein sequence ID" value="UOF92640.1"/>
    <property type="molecule type" value="Genomic_DNA"/>
</dbReference>
<proteinExistence type="predicted"/>
<evidence type="ECO:0000256" key="1">
    <source>
        <dbReference type="SAM" id="Phobius"/>
    </source>
</evidence>
<keyword evidence="1" id="KW-0812">Transmembrane</keyword>
<accession>A0ABY4CXL6</accession>
<reference evidence="2" key="1">
    <citation type="submission" date="2021-12" db="EMBL/GenBank/DDBJ databases">
        <title>Alicyclobacillaceae gen. nov., sp. nov., isolated from chalcocite enrichment system.</title>
        <authorList>
            <person name="Jiang Z."/>
        </authorList>
    </citation>
    <scope>NUCLEOTIDE SEQUENCE</scope>
    <source>
        <strain evidence="2">MYW30-H2</strain>
    </source>
</reference>
<dbReference type="Pfam" id="PF04238">
    <property type="entry name" value="DUF420"/>
    <property type="match status" value="1"/>
</dbReference>